<evidence type="ECO:0000256" key="1">
    <source>
        <dbReference type="ARBA" id="ARBA00010996"/>
    </source>
</evidence>
<dbReference type="Gene3D" id="3.40.30.10">
    <property type="entry name" value="Glutaredoxin"/>
    <property type="match status" value="1"/>
</dbReference>
<gene>
    <name evidence="2" type="ORF">GCM10007414_22090</name>
</gene>
<organism evidence="2 3">
    <name type="scientific">Agarivorans gilvus</name>
    <dbReference type="NCBI Taxonomy" id="680279"/>
    <lineage>
        <taxon>Bacteria</taxon>
        <taxon>Pseudomonadati</taxon>
        <taxon>Pseudomonadota</taxon>
        <taxon>Gammaproteobacteria</taxon>
        <taxon>Alteromonadales</taxon>
        <taxon>Alteromonadaceae</taxon>
        <taxon>Agarivorans</taxon>
    </lineage>
</organism>
<dbReference type="PANTHER" id="PTHR12151">
    <property type="entry name" value="ELECTRON TRANSPORT PROTIN SCO1/SENC FAMILY MEMBER"/>
    <property type="match status" value="1"/>
</dbReference>
<dbReference type="SUPFAM" id="SSF52833">
    <property type="entry name" value="Thioredoxin-like"/>
    <property type="match status" value="1"/>
</dbReference>
<evidence type="ECO:0000313" key="2">
    <source>
        <dbReference type="EMBL" id="GGB08260.1"/>
    </source>
</evidence>
<dbReference type="RefSeq" id="WP_055734141.1">
    <property type="nucleotide sequence ID" value="NZ_BMDY01000012.1"/>
</dbReference>
<dbReference type="EMBL" id="BMDY01000012">
    <property type="protein sequence ID" value="GGB08260.1"/>
    <property type="molecule type" value="Genomic_DNA"/>
</dbReference>
<evidence type="ECO:0008006" key="4">
    <source>
        <dbReference type="Google" id="ProtNLM"/>
    </source>
</evidence>
<dbReference type="InterPro" id="IPR003782">
    <property type="entry name" value="SCO1/SenC"/>
</dbReference>
<dbReference type="Pfam" id="PF02630">
    <property type="entry name" value="SCO1-SenC"/>
    <property type="match status" value="1"/>
</dbReference>
<dbReference type="PANTHER" id="PTHR12151:SF25">
    <property type="entry name" value="LINALOOL DEHYDRATASE_ISOMERASE DOMAIN-CONTAINING PROTEIN"/>
    <property type="match status" value="1"/>
</dbReference>
<dbReference type="InterPro" id="IPR036249">
    <property type="entry name" value="Thioredoxin-like_sf"/>
</dbReference>
<dbReference type="Proteomes" id="UP000651977">
    <property type="component" value="Unassembled WGS sequence"/>
</dbReference>
<protein>
    <recommendedName>
        <fullName evidence="4">SCO family protein</fullName>
    </recommendedName>
</protein>
<evidence type="ECO:0000313" key="3">
    <source>
        <dbReference type="Proteomes" id="UP000651977"/>
    </source>
</evidence>
<keyword evidence="3" id="KW-1185">Reference proteome</keyword>
<dbReference type="CDD" id="cd02968">
    <property type="entry name" value="SCO"/>
    <property type="match status" value="1"/>
</dbReference>
<accession>A0ABQ1I2M1</accession>
<reference evidence="3" key="1">
    <citation type="journal article" date="2019" name="Int. J. Syst. Evol. Microbiol.">
        <title>The Global Catalogue of Microorganisms (GCM) 10K type strain sequencing project: providing services to taxonomists for standard genome sequencing and annotation.</title>
        <authorList>
            <consortium name="The Broad Institute Genomics Platform"/>
            <consortium name="The Broad Institute Genome Sequencing Center for Infectious Disease"/>
            <person name="Wu L."/>
            <person name="Ma J."/>
        </authorList>
    </citation>
    <scope>NUCLEOTIDE SEQUENCE [LARGE SCALE GENOMIC DNA]</scope>
    <source>
        <strain evidence="3">CGMCC 1.10131</strain>
    </source>
</reference>
<comment type="caution">
    <text evidence="2">The sequence shown here is derived from an EMBL/GenBank/DDBJ whole genome shotgun (WGS) entry which is preliminary data.</text>
</comment>
<sequence>MKYLIWIAVICLSAVAGIVSFQWIKPAPSPQVSESPSAVITTVPNNLFKITSSDGRFQGLSDDKRLYIAYFGFTHCPDVCPTSLAVLSAALGEISPAQAAQLQSLFISVDPKRDTPEMVTTYAGYFHPDIVGLSPQEGQLLGLSQSLGVYYQYVDIPDSELEYSVDHNSFFYFINPKGELLAKVPHTLDPQPVIDKIQQLLSQP</sequence>
<name>A0ABQ1I2M1_9ALTE</name>
<comment type="similarity">
    <text evidence="1">Belongs to the SCO1/2 family.</text>
</comment>
<proteinExistence type="inferred from homology"/>